<dbReference type="PANTHER" id="PTHR34390:SF2">
    <property type="entry name" value="SUCCINATE TRANSPORTER SUBUNIT YJJP-RELATED"/>
    <property type="match status" value="1"/>
</dbReference>
<accession>A0A4Q2EI40</accession>
<feature type="transmembrane region" description="Helical" evidence="7">
    <location>
        <begin position="211"/>
        <end position="231"/>
    </location>
</feature>
<dbReference type="RefSeq" id="WP_129459440.1">
    <property type="nucleotide sequence ID" value="NZ_PPCV01000008.1"/>
</dbReference>
<evidence type="ECO:0000313" key="10">
    <source>
        <dbReference type="EMBL" id="RXW31555.1"/>
    </source>
</evidence>
<feature type="transmembrane region" description="Helical" evidence="7">
    <location>
        <begin position="358"/>
        <end position="375"/>
    </location>
</feature>
<proteinExistence type="inferred from homology"/>
<keyword evidence="4 7" id="KW-1133">Transmembrane helix</keyword>
<dbReference type="AlphaFoldDB" id="A0A4Q2EI40"/>
<sequence>MTAAGSPSAHLALADKADAVCRMGALMLSAGTGSFRVKAAMGRVAVALGVDRLDAQVSLNEIIVTTRHGDETVTQVVEVPVPTVNAARIAALLRISLRARPGLSTRDLQRQLDRIELRRPPYPRWAIVVGAALASLAFAFLNNGHLQECIAAGLGAACGKTVQLLLRRARLNHLAIVTVAAFVAAAVFVVTGWAIHAILPSTSQTVHDAAFTSAILFLVPGFPLLTAALDLTRFDFTAGTARLWYAGLVIFAAGIGAWLVAWLFGLTPTPLAPLDLPPAVLLGLRLLASFAGVYGFALTFDTPWRIALMTSAIGMLANTGRLLLIDAGGHPLICATAATMAVGLMAGWASQRFAVPRIIMSVPAVLIMVPGAAAYRALVGLVNGDVIAALTNATAVLSLVMALAAGLALARMLTDPAWTRPMPTWTKMPLTRAQRRLRPYARTTGTRAQPPTG</sequence>
<reference evidence="10 11" key="1">
    <citation type="submission" date="2018-01" db="EMBL/GenBank/DDBJ databases">
        <title>Lactibacter flavus gen. nov., sp. nov., a novel bacterium of the family Propionibacteriaceae isolated from raw milk and dairy products.</title>
        <authorList>
            <person name="Wenning M."/>
            <person name="Breitenwieser F."/>
            <person name="Huptas C."/>
            <person name="von Neubeck M."/>
            <person name="Busse H.-J."/>
            <person name="Scherer S."/>
        </authorList>
    </citation>
    <scope>NUCLEOTIDE SEQUENCE [LARGE SCALE GENOMIC DNA]</scope>
    <source>
        <strain evidence="10 11">VG341</strain>
    </source>
</reference>
<dbReference type="OrthoDB" id="2148488at2"/>
<dbReference type="EMBL" id="PPCV01000008">
    <property type="protein sequence ID" value="RXW31555.1"/>
    <property type="molecule type" value="Genomic_DNA"/>
</dbReference>
<feature type="domain" description="Threonine/serine exporter-like N-terminal" evidence="8">
    <location>
        <begin position="19"/>
        <end position="261"/>
    </location>
</feature>
<dbReference type="Proteomes" id="UP000290624">
    <property type="component" value="Unassembled WGS sequence"/>
</dbReference>
<organism evidence="10 11">
    <name type="scientific">Propioniciclava flava</name>
    <dbReference type="NCBI Taxonomy" id="2072026"/>
    <lineage>
        <taxon>Bacteria</taxon>
        <taxon>Bacillati</taxon>
        <taxon>Actinomycetota</taxon>
        <taxon>Actinomycetes</taxon>
        <taxon>Propionibacteriales</taxon>
        <taxon>Propionibacteriaceae</taxon>
        <taxon>Propioniciclava</taxon>
    </lineage>
</organism>
<evidence type="ECO:0000259" key="9">
    <source>
        <dbReference type="Pfam" id="PF12821"/>
    </source>
</evidence>
<feature type="transmembrane region" description="Helical" evidence="7">
    <location>
        <begin position="243"/>
        <end position="264"/>
    </location>
</feature>
<feature type="transmembrane region" description="Helical" evidence="7">
    <location>
        <begin position="330"/>
        <end position="349"/>
    </location>
</feature>
<evidence type="ECO:0000256" key="1">
    <source>
        <dbReference type="ARBA" id="ARBA00004651"/>
    </source>
</evidence>
<keyword evidence="3 7" id="KW-0812">Transmembrane</keyword>
<dbReference type="Pfam" id="PF12821">
    <property type="entry name" value="ThrE_2"/>
    <property type="match status" value="1"/>
</dbReference>
<evidence type="ECO:0000259" key="8">
    <source>
        <dbReference type="Pfam" id="PF06738"/>
    </source>
</evidence>
<dbReference type="GO" id="GO:0022857">
    <property type="term" value="F:transmembrane transporter activity"/>
    <property type="evidence" value="ECO:0007669"/>
    <property type="project" value="InterPro"/>
</dbReference>
<dbReference type="PANTHER" id="PTHR34390">
    <property type="entry name" value="UPF0442 PROTEIN YJJB-RELATED"/>
    <property type="match status" value="1"/>
</dbReference>
<gene>
    <name evidence="10" type="ORF">C1706_11850</name>
</gene>
<evidence type="ECO:0000256" key="6">
    <source>
        <dbReference type="ARBA" id="ARBA00034125"/>
    </source>
</evidence>
<feature type="transmembrane region" description="Helical" evidence="7">
    <location>
        <begin position="122"/>
        <end position="141"/>
    </location>
</feature>
<dbReference type="InterPro" id="IPR010619">
    <property type="entry name" value="ThrE-like_N"/>
</dbReference>
<protein>
    <recommendedName>
        <fullName evidence="12">Threonine/serine exporter family protein</fullName>
    </recommendedName>
</protein>
<dbReference type="Pfam" id="PF06738">
    <property type="entry name" value="ThrE"/>
    <property type="match status" value="1"/>
</dbReference>
<comment type="similarity">
    <text evidence="6">Belongs to the ThrE exporter (TC 2.A.79) family.</text>
</comment>
<evidence type="ECO:0000256" key="2">
    <source>
        <dbReference type="ARBA" id="ARBA00022475"/>
    </source>
</evidence>
<name>A0A4Q2EI40_9ACTN</name>
<feature type="domain" description="Threonine/Serine exporter ThrE" evidence="9">
    <location>
        <begin position="286"/>
        <end position="411"/>
    </location>
</feature>
<evidence type="ECO:0000256" key="5">
    <source>
        <dbReference type="ARBA" id="ARBA00023136"/>
    </source>
</evidence>
<comment type="subcellular location">
    <subcellularLocation>
        <location evidence="1">Cell membrane</location>
        <topology evidence="1">Multi-pass membrane protein</topology>
    </subcellularLocation>
</comment>
<feature type="transmembrane region" description="Helical" evidence="7">
    <location>
        <begin position="174"/>
        <end position="199"/>
    </location>
</feature>
<evidence type="ECO:0000313" key="11">
    <source>
        <dbReference type="Proteomes" id="UP000290624"/>
    </source>
</evidence>
<keyword evidence="2" id="KW-1003">Cell membrane</keyword>
<feature type="transmembrane region" description="Helical" evidence="7">
    <location>
        <begin position="276"/>
        <end position="297"/>
    </location>
</feature>
<keyword evidence="11" id="KW-1185">Reference proteome</keyword>
<dbReference type="GO" id="GO:0005886">
    <property type="term" value="C:plasma membrane"/>
    <property type="evidence" value="ECO:0007669"/>
    <property type="project" value="UniProtKB-SubCell"/>
</dbReference>
<dbReference type="InterPro" id="IPR024528">
    <property type="entry name" value="ThrE_2"/>
</dbReference>
<keyword evidence="5 7" id="KW-0472">Membrane</keyword>
<dbReference type="InterPro" id="IPR050539">
    <property type="entry name" value="ThrE_Dicarb/AminoAcid_Exp"/>
</dbReference>
<evidence type="ECO:0008006" key="12">
    <source>
        <dbReference type="Google" id="ProtNLM"/>
    </source>
</evidence>
<evidence type="ECO:0000256" key="4">
    <source>
        <dbReference type="ARBA" id="ARBA00022989"/>
    </source>
</evidence>
<feature type="transmembrane region" description="Helical" evidence="7">
    <location>
        <begin position="387"/>
        <end position="410"/>
    </location>
</feature>
<evidence type="ECO:0000256" key="3">
    <source>
        <dbReference type="ARBA" id="ARBA00022692"/>
    </source>
</evidence>
<dbReference type="GO" id="GO:0015744">
    <property type="term" value="P:succinate transport"/>
    <property type="evidence" value="ECO:0007669"/>
    <property type="project" value="TreeGrafter"/>
</dbReference>
<evidence type="ECO:0000256" key="7">
    <source>
        <dbReference type="SAM" id="Phobius"/>
    </source>
</evidence>
<comment type="caution">
    <text evidence="10">The sequence shown here is derived from an EMBL/GenBank/DDBJ whole genome shotgun (WGS) entry which is preliminary data.</text>
</comment>